<protein>
    <submittedName>
        <fullName evidence="10">Cytochrome P450</fullName>
    </submittedName>
</protein>
<dbReference type="InterPro" id="IPR002401">
    <property type="entry name" value="Cyt_P450_E_grp-I"/>
</dbReference>
<sequence>MNPLIWLISALVLIIPALIRHIVCRFRQYREFVRLVDKLPGPSALPILGSALKFSPDSEKSTYQMEYYFRKYTFEGGGGPDTMNGNPGIMRLWIGPKPIVIFWKPESAKAILESNVLITKPFEYSLLQDWLGTGLLTSTGEKWQRRRKLLTPAFHFKILANFIQVFNRQSNVLVEKLDECAQNEYPFDFYRMIKLYALDIICEAAMGTQLNALRGGNPKYVEAVKKMCELSFLRMRSPWLWPAPVWWLSGKGGEFARNLRAITEFTQGVIACRKRERALTRQQNGDGMNSAIHQNGSTNNNANKSANVDESGKPAACFLDILLGLQEQNNFSDEDIREEVETFMFEGHDTVASRMRSPWLWPAPVWWLSGKGGEFARNLRAITEFTQGVIACRKRERALTRQQNGDGMDGAIHQNGSINNNANKSANVDESGKPAACFLDILLGLQEQNNFSDEDIREEVETFMFEGHDTVASSVGFTVFSLGHRPAVQARLHAEMDHLFGECPERDITYDDLPRMRYTEQCVRETMRLLPSVPLIGRVITEATEICGFTIPAGCTAMVAPFSIHRDKRYYHAPDDYDPEHFSEENVLRRNKEPFAYLPFSAGPRNCIGQKFAGTEQKISLAKIFRRFRIISVQHELESRGLPELVLKPSDGFWIRIERR</sequence>
<dbReference type="WBParaSite" id="GPLIN_000036100">
    <property type="protein sequence ID" value="GPLIN_000036100"/>
    <property type="gene ID" value="GPLIN_000036100"/>
</dbReference>
<evidence type="ECO:0000256" key="3">
    <source>
        <dbReference type="ARBA" id="ARBA00022617"/>
    </source>
</evidence>
<keyword evidence="4 6" id="KW-0408">Iron</keyword>
<evidence type="ECO:0000256" key="4">
    <source>
        <dbReference type="ARBA" id="ARBA00023004"/>
    </source>
</evidence>
<keyword evidence="7" id="KW-0560">Oxidoreductase</keyword>
<accession>A0A183BID2</accession>
<dbReference type="SUPFAM" id="SSF48264">
    <property type="entry name" value="Cytochrome P450"/>
    <property type="match status" value="2"/>
</dbReference>
<dbReference type="PANTHER" id="PTHR24291">
    <property type="entry name" value="CYTOCHROME P450 FAMILY 4"/>
    <property type="match status" value="1"/>
</dbReference>
<dbReference type="PRINTS" id="PR00385">
    <property type="entry name" value="P450"/>
</dbReference>
<dbReference type="GO" id="GO:0004497">
    <property type="term" value="F:monooxygenase activity"/>
    <property type="evidence" value="ECO:0007669"/>
    <property type="project" value="UniProtKB-KW"/>
</dbReference>
<evidence type="ECO:0000256" key="6">
    <source>
        <dbReference type="PIRSR" id="PIRSR602401-1"/>
    </source>
</evidence>
<dbReference type="PROSITE" id="PS00086">
    <property type="entry name" value="CYTOCHROME_P450"/>
    <property type="match status" value="1"/>
</dbReference>
<dbReference type="PRINTS" id="PR00463">
    <property type="entry name" value="EP450I"/>
</dbReference>
<keyword evidence="6 7" id="KW-0479">Metal-binding</keyword>
<dbReference type="InterPro" id="IPR001128">
    <property type="entry name" value="Cyt_P450"/>
</dbReference>
<comment type="similarity">
    <text evidence="2 7">Belongs to the cytochrome P450 family.</text>
</comment>
<keyword evidence="9" id="KW-1185">Reference proteome</keyword>
<name>A0A183BID2_GLOPA</name>
<dbReference type="Gene3D" id="1.10.630.10">
    <property type="entry name" value="Cytochrome P450"/>
    <property type="match status" value="2"/>
</dbReference>
<reference evidence="9" key="1">
    <citation type="submission" date="2013-12" db="EMBL/GenBank/DDBJ databases">
        <authorList>
            <person name="Aslett M."/>
        </authorList>
    </citation>
    <scope>NUCLEOTIDE SEQUENCE [LARGE SCALE GENOMIC DNA]</scope>
    <source>
        <strain evidence="9">Lindley</strain>
    </source>
</reference>
<dbReference type="InterPro" id="IPR036396">
    <property type="entry name" value="Cyt_P450_sf"/>
</dbReference>
<dbReference type="GO" id="GO:0005506">
    <property type="term" value="F:iron ion binding"/>
    <property type="evidence" value="ECO:0007669"/>
    <property type="project" value="InterPro"/>
</dbReference>
<dbReference type="InterPro" id="IPR050196">
    <property type="entry name" value="Cytochrome_P450_Monoox"/>
</dbReference>
<evidence type="ECO:0000313" key="10">
    <source>
        <dbReference type="WBParaSite" id="GPLIN_000036100"/>
    </source>
</evidence>
<evidence type="ECO:0000256" key="2">
    <source>
        <dbReference type="ARBA" id="ARBA00010617"/>
    </source>
</evidence>
<feature type="compositionally biased region" description="Polar residues" evidence="8">
    <location>
        <begin position="283"/>
        <end position="308"/>
    </location>
</feature>
<comment type="cofactor">
    <cofactor evidence="1 6">
        <name>heme</name>
        <dbReference type="ChEBI" id="CHEBI:30413"/>
    </cofactor>
</comment>
<evidence type="ECO:0000256" key="8">
    <source>
        <dbReference type="SAM" id="MobiDB-lite"/>
    </source>
</evidence>
<dbReference type="Proteomes" id="UP000050741">
    <property type="component" value="Unassembled WGS sequence"/>
</dbReference>
<dbReference type="CDD" id="cd20628">
    <property type="entry name" value="CYP4"/>
    <property type="match status" value="1"/>
</dbReference>
<evidence type="ECO:0000313" key="9">
    <source>
        <dbReference type="Proteomes" id="UP000050741"/>
    </source>
</evidence>
<evidence type="ECO:0000256" key="7">
    <source>
        <dbReference type="RuleBase" id="RU000461"/>
    </source>
</evidence>
<dbReference type="InterPro" id="IPR017972">
    <property type="entry name" value="Cyt_P450_CS"/>
</dbReference>
<reference evidence="9" key="2">
    <citation type="submission" date="2014-05" db="EMBL/GenBank/DDBJ databases">
        <title>The genome and life-stage specific transcriptomes of Globodera pallida elucidate key aspects of plant parasitism by a cyst nematode.</title>
        <authorList>
            <person name="Cotton J.A."/>
            <person name="Lilley C.J."/>
            <person name="Jones L.M."/>
            <person name="Kikuchi T."/>
            <person name="Reid A.J."/>
            <person name="Thorpe P."/>
            <person name="Tsai I.J."/>
            <person name="Beasley H."/>
            <person name="Blok V."/>
            <person name="Cock P.J.A."/>
            <person name="Van den Akker S.E."/>
            <person name="Holroyd N."/>
            <person name="Hunt M."/>
            <person name="Mantelin S."/>
            <person name="Naghra H."/>
            <person name="Pain A."/>
            <person name="Palomares-Rius J.E."/>
            <person name="Zarowiecki M."/>
            <person name="Berriman M."/>
            <person name="Jones J.T."/>
            <person name="Urwin P.E."/>
        </authorList>
    </citation>
    <scope>NUCLEOTIDE SEQUENCE [LARGE SCALE GENOMIC DNA]</scope>
    <source>
        <strain evidence="9">Lindley</strain>
    </source>
</reference>
<evidence type="ECO:0000256" key="1">
    <source>
        <dbReference type="ARBA" id="ARBA00001971"/>
    </source>
</evidence>
<proteinExistence type="inferred from homology"/>
<dbReference type="GO" id="GO:0016705">
    <property type="term" value="F:oxidoreductase activity, acting on paired donors, with incorporation or reduction of molecular oxygen"/>
    <property type="evidence" value="ECO:0007669"/>
    <property type="project" value="InterPro"/>
</dbReference>
<feature type="binding site" description="axial binding residue" evidence="6">
    <location>
        <position position="607"/>
    </location>
    <ligand>
        <name>heme</name>
        <dbReference type="ChEBI" id="CHEBI:30413"/>
    </ligand>
    <ligandPart>
        <name>Fe</name>
        <dbReference type="ChEBI" id="CHEBI:18248"/>
    </ligandPart>
</feature>
<reference evidence="10" key="3">
    <citation type="submission" date="2016-06" db="UniProtKB">
        <authorList>
            <consortium name="WormBaseParasite"/>
        </authorList>
    </citation>
    <scope>IDENTIFICATION</scope>
</reference>
<feature type="region of interest" description="Disordered" evidence="8">
    <location>
        <begin position="283"/>
        <end position="309"/>
    </location>
</feature>
<evidence type="ECO:0000256" key="5">
    <source>
        <dbReference type="ARBA" id="ARBA00023033"/>
    </source>
</evidence>
<dbReference type="AlphaFoldDB" id="A0A183BID2"/>
<dbReference type="GO" id="GO:0020037">
    <property type="term" value="F:heme binding"/>
    <property type="evidence" value="ECO:0007669"/>
    <property type="project" value="InterPro"/>
</dbReference>
<keyword evidence="5 7" id="KW-0503">Monooxygenase</keyword>
<dbReference type="Pfam" id="PF00067">
    <property type="entry name" value="p450"/>
    <property type="match status" value="2"/>
</dbReference>
<organism evidence="9 10">
    <name type="scientific">Globodera pallida</name>
    <name type="common">Potato cyst nematode worm</name>
    <name type="synonym">Heterodera pallida</name>
    <dbReference type="NCBI Taxonomy" id="36090"/>
    <lineage>
        <taxon>Eukaryota</taxon>
        <taxon>Metazoa</taxon>
        <taxon>Ecdysozoa</taxon>
        <taxon>Nematoda</taxon>
        <taxon>Chromadorea</taxon>
        <taxon>Rhabditida</taxon>
        <taxon>Tylenchina</taxon>
        <taxon>Tylenchomorpha</taxon>
        <taxon>Tylenchoidea</taxon>
        <taxon>Heteroderidae</taxon>
        <taxon>Heteroderinae</taxon>
        <taxon>Globodera</taxon>
    </lineage>
</organism>
<keyword evidence="3 6" id="KW-0349">Heme</keyword>
<dbReference type="PANTHER" id="PTHR24291:SF146">
    <property type="entry name" value="CYTOCHROME P450"/>
    <property type="match status" value="1"/>
</dbReference>